<dbReference type="Pfam" id="PF26523">
    <property type="entry name" value="Trm732_C"/>
    <property type="match status" value="1"/>
</dbReference>
<dbReference type="Pfam" id="PF10350">
    <property type="entry name" value="DUF2428"/>
    <property type="match status" value="1"/>
</dbReference>
<dbReference type="OrthoDB" id="73997at2759"/>
<dbReference type="InterPro" id="IPR056843">
    <property type="entry name" value="THADA-like_TPR"/>
</dbReference>
<dbReference type="Pfam" id="PF25150">
    <property type="entry name" value="TPR_Trm732"/>
    <property type="match status" value="1"/>
</dbReference>
<evidence type="ECO:0000256" key="3">
    <source>
        <dbReference type="SAM" id="Phobius"/>
    </source>
</evidence>
<proteinExistence type="inferred from homology"/>
<dbReference type="InterPro" id="IPR056842">
    <property type="entry name" value="THADA-like_TPR_C"/>
</dbReference>
<comment type="similarity">
    <text evidence="1">Belongs to the THADA family.</text>
</comment>
<comment type="caution">
    <text evidence="7">The sequence shown here is derived from an EMBL/GenBank/DDBJ whole genome shotgun (WGS) entry which is preliminary data.</text>
</comment>
<evidence type="ECO:0000259" key="6">
    <source>
        <dbReference type="Pfam" id="PF25151"/>
    </source>
</evidence>
<dbReference type="GO" id="GO:0005829">
    <property type="term" value="C:cytosol"/>
    <property type="evidence" value="ECO:0007669"/>
    <property type="project" value="TreeGrafter"/>
</dbReference>
<dbReference type="PANTHER" id="PTHR14387:SF0">
    <property type="entry name" value="DUF2428 DOMAIN-CONTAINING PROTEIN"/>
    <property type="match status" value="1"/>
</dbReference>
<sequence length="1978" mass="223673">MSRSEKSKAGGKPIKLPPSIFSDWKTIINNYTESNPKVELTPVTKEVARLIDYVDDSWEQQAACLKKATQALHDKKKVNNKDQIMQVVEPIVSSGYFAATENLSRRHFIPLVEATSQEITSDNTSFARLYKDYISLDTIQQEQQEMTIAQRALTISATLEFGYGKRVVLDAFRDTLVYIITALDYSVQQVENYNINNKTSLADRMNDILYLIKTLHALLSRHMTHAQPIFAKIQNAQENDPDAQLVAKLLGVLFTICTDTDVYARDCSLVAGMTIATIINMAPDVVFARDLILEWFFITTTKEKKSILGVAPTSVLTGESRWSERDVPMLSIVKGLVSSIRSDVLLSKFSNDLEFIPTLKEFQPLENLHEILFFSNNYFCSKADLQSPSKVAAFESMATWLTECKSIIQSSMKDNNEEMMKAVSAVFQPKTVDKLVHYVWNHWDDPVDVIQHKVKSIFEVTLDVVEMKATYFKENEAYHDFLQRLLMNLIEMDWHRKVKYALLNILVPKLGTDVFLKAEPNLIWKCLRAMDSLILSPQITAMLMAFLQRRIIETIPGLKPIKNQSLKLNENAETKAPIQQWVHLWAGPVIRALTSSSELLRKNISNFILPSLFKTCPSAFWTLMEKLQSEDNGSGFEKDLRLHAFITVLKVGRSLDIVGADAYTLEKSSTDARKIPVDTLRIAIYHHDPQVRLDVLGLMCESRKAITPISKMEMDILREFIPLNMNCTSPEFRQTFCTHISRLLFRLRGILYAKYRSYKSCIAYLDKLTSTEGDKKYTATRTEAEESLESIEHGKQFLYWLIKHIETSLYPGASYQRVATSLRLLSTLIKIFGVTELPVPAGFGDQPVDFPFRVPVGTPQLTKVLIDTLMNPFDFNRVQAFEILSQFPNPLPDIESRQDAQHLLWWGLDNVVSTRAGESDSGAMVFRLIFTKYVKELGYDLYPERDIKQKASPTVELAPVVFTDRLLDLLDKQVEAAKSNLLLAAQQHPMHGTLLALQYIFRELDYQNPSVRAKLSEWKKIHNRALTLVHSVCATVMDVLSNPSPEGNVPSSFREMEEAIDDLIDECGDEGEDNSSGPKHQVILSCCWRAVKEASALLEVIISRAPVSREKSGLISTTDLKESGVLLRTLLTTVRHRGAFSAVYPAYVSLNTRLLDSVDSTTAEVPAQWLEDNLASITSNNISITRRSAGLPLCILAIVSSERSSKKKMLDKTMKRLLELANQEPPPDADQRIDMPQVHAYNIMRTIFMDAKLATAVLGYASDGFSLAISGFSSSSWAIRNCAVMLFSTLLQRTFGTKKTKDEHSAVNKLTGREFFTRYPQLHPYLLEQLKIAVDQLLAKSTATSTVHPGLYPILTLLSRLHPSVMDGADQVTAMAPFVPLVTSCAVSAIFKTREMAARALVPLIPSSKLVQTTLMLLDVPSESTQNEIHGRLLQVQFLLRGHLYHIGLRDHLSDFIKRVPAAIQATVACADLLSRITYALALDIISEFFFDCAWIFIDRDQGVVEELKELVNENFEPLRKYVLDQCREGLAVPVDPQQVVIGGFLARRSMAEILVQYALQKKDVSDVVHLLDDVDYEVRLISMTLLEKHSNYDMKGMDALQQQLLIKTFQGESNPNCFVLAAKFLLVLKLDFTHVSFTRVEYWNQLVDQFVSSRSQAVTESVLPLLGSLLSQIIEEGINVDDKEWLNQCISLWSKYVVANSRKEITLPLREAAVESIRFMAMHIFENEETIQVQLTITQLLQDDDIDIRNAIAEITSKALKLEAPVHPERATELVYSNLSKSQQHLKELSSSLCSVLLGEEKLQTTCETELASVKALFAKENPNIYKEDIIDVQWAYNVLDLLEGRHTSIALTDSISTMEENVKYLRKLLNNTSIDVMTRGPYGITSQPTVFLAVYRALLAAILVYNYLERRDNMMDYLKLTKELDTITQQMSQDSLHPLLRQLNLDLSSKIAMFARKCGSPENQYMFLIAPDFKKL</sequence>
<evidence type="ECO:0000256" key="2">
    <source>
        <dbReference type="ARBA" id="ARBA00022694"/>
    </source>
</evidence>
<dbReference type="Proteomes" id="UP000646827">
    <property type="component" value="Unassembled WGS sequence"/>
</dbReference>
<feature type="transmembrane region" description="Helical" evidence="3">
    <location>
        <begin position="1891"/>
        <end position="1910"/>
    </location>
</feature>
<feature type="domain" description="tRNA (32-2'-O)-methyltransferase regulator THADA-like TPR repeats region" evidence="5">
    <location>
        <begin position="581"/>
        <end position="877"/>
    </location>
</feature>
<dbReference type="PANTHER" id="PTHR14387">
    <property type="entry name" value="THADA/DEATH RECEPTOR INTERACTING PROTEIN"/>
    <property type="match status" value="1"/>
</dbReference>
<dbReference type="InterPro" id="IPR019442">
    <property type="entry name" value="THADA/TRM732_DUF2428"/>
</dbReference>
<dbReference type="EMBL" id="JAEPRB010000236">
    <property type="protein sequence ID" value="KAG2218338.1"/>
    <property type="molecule type" value="Genomic_DNA"/>
</dbReference>
<dbReference type="SUPFAM" id="SSF48371">
    <property type="entry name" value="ARM repeat"/>
    <property type="match status" value="2"/>
</dbReference>
<gene>
    <name evidence="7" type="ORF">INT45_011360</name>
</gene>
<dbReference type="GO" id="GO:0030488">
    <property type="term" value="P:tRNA methylation"/>
    <property type="evidence" value="ECO:0007669"/>
    <property type="project" value="TreeGrafter"/>
</dbReference>
<evidence type="ECO:0000259" key="4">
    <source>
        <dbReference type="Pfam" id="PF10350"/>
    </source>
</evidence>
<accession>A0A8H7RYX1</accession>
<protein>
    <recommendedName>
        <fullName evidence="9">DUF2428 domain-containing protein</fullName>
    </recommendedName>
</protein>
<feature type="domain" description="tRNA (32-2'-O)-methyltransferase regulator THADA-like C-terminal TPR repeats region" evidence="6">
    <location>
        <begin position="1280"/>
        <end position="1439"/>
    </location>
</feature>
<keyword evidence="3" id="KW-1133">Transmembrane helix</keyword>
<organism evidence="7 8">
    <name type="scientific">Circinella minor</name>
    <dbReference type="NCBI Taxonomy" id="1195481"/>
    <lineage>
        <taxon>Eukaryota</taxon>
        <taxon>Fungi</taxon>
        <taxon>Fungi incertae sedis</taxon>
        <taxon>Mucoromycota</taxon>
        <taxon>Mucoromycotina</taxon>
        <taxon>Mucoromycetes</taxon>
        <taxon>Mucorales</taxon>
        <taxon>Lichtheimiaceae</taxon>
        <taxon>Circinella</taxon>
    </lineage>
</organism>
<evidence type="ECO:0008006" key="9">
    <source>
        <dbReference type="Google" id="ProtNLM"/>
    </source>
</evidence>
<evidence type="ECO:0000256" key="1">
    <source>
        <dbReference type="ARBA" id="ARBA00010409"/>
    </source>
</evidence>
<keyword evidence="2" id="KW-0819">tRNA processing</keyword>
<keyword evidence="8" id="KW-1185">Reference proteome</keyword>
<dbReference type="InterPro" id="IPR051954">
    <property type="entry name" value="tRNA_methyltransferase_THADA"/>
</dbReference>
<evidence type="ECO:0000259" key="5">
    <source>
        <dbReference type="Pfam" id="PF25150"/>
    </source>
</evidence>
<dbReference type="InterPro" id="IPR016024">
    <property type="entry name" value="ARM-type_fold"/>
</dbReference>
<reference evidence="7 8" key="1">
    <citation type="submission" date="2020-12" db="EMBL/GenBank/DDBJ databases">
        <title>Metabolic potential, ecology and presence of endohyphal bacteria is reflected in genomic diversity of Mucoromycotina.</title>
        <authorList>
            <person name="Muszewska A."/>
            <person name="Okrasinska A."/>
            <person name="Steczkiewicz K."/>
            <person name="Drgas O."/>
            <person name="Orlowska M."/>
            <person name="Perlinska-Lenart U."/>
            <person name="Aleksandrzak-Piekarczyk T."/>
            <person name="Szatraj K."/>
            <person name="Zielenkiewicz U."/>
            <person name="Pilsyk S."/>
            <person name="Malc E."/>
            <person name="Mieczkowski P."/>
            <person name="Kruszewska J.S."/>
            <person name="Biernat P."/>
            <person name="Pawlowska J."/>
        </authorList>
    </citation>
    <scope>NUCLEOTIDE SEQUENCE [LARGE SCALE GENOMIC DNA]</scope>
    <source>
        <strain evidence="7 8">CBS 142.35</strain>
    </source>
</reference>
<evidence type="ECO:0000313" key="7">
    <source>
        <dbReference type="EMBL" id="KAG2218338.1"/>
    </source>
</evidence>
<dbReference type="Pfam" id="PF25151">
    <property type="entry name" value="TPR_Trm732_C"/>
    <property type="match status" value="1"/>
</dbReference>
<keyword evidence="3" id="KW-0812">Transmembrane</keyword>
<feature type="domain" description="DUF2428" evidence="4">
    <location>
        <begin position="1021"/>
        <end position="1278"/>
    </location>
</feature>
<keyword evidence="3" id="KW-0472">Membrane</keyword>
<evidence type="ECO:0000313" key="8">
    <source>
        <dbReference type="Proteomes" id="UP000646827"/>
    </source>
</evidence>
<name>A0A8H7RYX1_9FUNG</name>